<keyword evidence="4" id="KW-1185">Reference proteome</keyword>
<dbReference type="SUPFAM" id="SSF56529">
    <property type="entry name" value="FAH"/>
    <property type="match status" value="1"/>
</dbReference>
<dbReference type="Gene3D" id="3.90.850.10">
    <property type="entry name" value="Fumarylacetoacetase-like, C-terminal domain"/>
    <property type="match status" value="1"/>
</dbReference>
<dbReference type="Proteomes" id="UP001597058">
    <property type="component" value="Unassembled WGS sequence"/>
</dbReference>
<sequence>MNYREHARETGTEFPVEPPVFTKLRTSITGPRGDLALPGDTVDREAELVVIGRQRCVPPGTPPPPRSSDRLQRRRQVMAASGNGR</sequence>
<dbReference type="Pfam" id="PF01557">
    <property type="entry name" value="FAA_hydrolase"/>
    <property type="match status" value="1"/>
</dbReference>
<feature type="region of interest" description="Disordered" evidence="1">
    <location>
        <begin position="55"/>
        <end position="85"/>
    </location>
</feature>
<keyword evidence="3" id="KW-0378">Hydrolase</keyword>
<comment type="caution">
    <text evidence="3">The sequence shown here is derived from an EMBL/GenBank/DDBJ whole genome shotgun (WGS) entry which is preliminary data.</text>
</comment>
<evidence type="ECO:0000313" key="3">
    <source>
        <dbReference type="EMBL" id="MFD1313875.1"/>
    </source>
</evidence>
<dbReference type="EMBL" id="JBHTMM010000308">
    <property type="protein sequence ID" value="MFD1313875.1"/>
    <property type="molecule type" value="Genomic_DNA"/>
</dbReference>
<organism evidence="3 4">
    <name type="scientific">Streptomyces kaempferi</name>
    <dbReference type="NCBI Taxonomy" id="333725"/>
    <lineage>
        <taxon>Bacteria</taxon>
        <taxon>Bacillati</taxon>
        <taxon>Actinomycetota</taxon>
        <taxon>Actinomycetes</taxon>
        <taxon>Kitasatosporales</taxon>
        <taxon>Streptomycetaceae</taxon>
        <taxon>Streptomyces</taxon>
    </lineage>
</organism>
<dbReference type="InterPro" id="IPR011234">
    <property type="entry name" value="Fumarylacetoacetase-like_C"/>
</dbReference>
<dbReference type="InterPro" id="IPR036663">
    <property type="entry name" value="Fumarylacetoacetase_C_sf"/>
</dbReference>
<name>A0ABW3XXM1_9ACTN</name>
<evidence type="ECO:0000313" key="4">
    <source>
        <dbReference type="Proteomes" id="UP001597058"/>
    </source>
</evidence>
<evidence type="ECO:0000259" key="2">
    <source>
        <dbReference type="Pfam" id="PF01557"/>
    </source>
</evidence>
<protein>
    <submittedName>
        <fullName evidence="3">Fumarylacetoacetate hydrolase family protein</fullName>
    </submittedName>
</protein>
<evidence type="ECO:0000256" key="1">
    <source>
        <dbReference type="SAM" id="MobiDB-lite"/>
    </source>
</evidence>
<dbReference type="RefSeq" id="WP_381331417.1">
    <property type="nucleotide sequence ID" value="NZ_JBHTMM010000308.1"/>
</dbReference>
<reference evidence="4" key="1">
    <citation type="journal article" date="2019" name="Int. J. Syst. Evol. Microbiol.">
        <title>The Global Catalogue of Microorganisms (GCM) 10K type strain sequencing project: providing services to taxonomists for standard genome sequencing and annotation.</title>
        <authorList>
            <consortium name="The Broad Institute Genomics Platform"/>
            <consortium name="The Broad Institute Genome Sequencing Center for Infectious Disease"/>
            <person name="Wu L."/>
            <person name="Ma J."/>
        </authorList>
    </citation>
    <scope>NUCLEOTIDE SEQUENCE [LARGE SCALE GENOMIC DNA]</scope>
    <source>
        <strain evidence="4">CGMCC 4.7020</strain>
    </source>
</reference>
<feature type="domain" description="Fumarylacetoacetase-like C-terminal" evidence="2">
    <location>
        <begin position="2"/>
        <end position="55"/>
    </location>
</feature>
<proteinExistence type="predicted"/>
<dbReference type="GO" id="GO:0016787">
    <property type="term" value="F:hydrolase activity"/>
    <property type="evidence" value="ECO:0007669"/>
    <property type="project" value="UniProtKB-KW"/>
</dbReference>
<gene>
    <name evidence="3" type="ORF">ACFQ5X_50555</name>
</gene>
<accession>A0ABW3XXM1</accession>